<dbReference type="InterPro" id="IPR001296">
    <property type="entry name" value="Glyco_trans_1"/>
</dbReference>
<keyword evidence="3" id="KW-0808">Transferase</keyword>
<dbReference type="OrthoDB" id="5123492at2"/>
<dbReference type="SUPFAM" id="SSF53756">
    <property type="entry name" value="UDP-Glycosyltransferase/glycogen phosphorylase"/>
    <property type="match status" value="1"/>
</dbReference>
<feature type="domain" description="Glycosyltransferase subfamily 4-like N-terminal" evidence="2">
    <location>
        <begin position="63"/>
        <end position="271"/>
    </location>
</feature>
<dbReference type="Pfam" id="PF00534">
    <property type="entry name" value="Glycos_transf_1"/>
    <property type="match status" value="1"/>
</dbReference>
<dbReference type="Gene3D" id="3.40.50.2000">
    <property type="entry name" value="Glycogen Phosphorylase B"/>
    <property type="match status" value="2"/>
</dbReference>
<dbReference type="Proteomes" id="UP000198816">
    <property type="component" value="Unassembled WGS sequence"/>
</dbReference>
<evidence type="ECO:0000259" key="2">
    <source>
        <dbReference type="Pfam" id="PF13439"/>
    </source>
</evidence>
<dbReference type="PANTHER" id="PTHR45947:SF13">
    <property type="entry name" value="TRANSFERASE"/>
    <property type="match status" value="1"/>
</dbReference>
<name>A0A1H2Y435_THIRO</name>
<dbReference type="EMBL" id="FNNZ01000012">
    <property type="protein sequence ID" value="SDW99942.1"/>
    <property type="molecule type" value="Genomic_DNA"/>
</dbReference>
<keyword evidence="4" id="KW-1185">Reference proteome</keyword>
<feature type="domain" description="Glycosyl transferase family 1" evidence="1">
    <location>
        <begin position="281"/>
        <end position="417"/>
    </location>
</feature>
<dbReference type="Pfam" id="PF13439">
    <property type="entry name" value="Glyco_transf_4"/>
    <property type="match status" value="1"/>
</dbReference>
<evidence type="ECO:0000259" key="1">
    <source>
        <dbReference type="Pfam" id="PF00534"/>
    </source>
</evidence>
<evidence type="ECO:0000313" key="4">
    <source>
        <dbReference type="Proteomes" id="UP000198816"/>
    </source>
</evidence>
<sequence>MRLHSALTPLPRLGHGLVRDCLFHHPFDQVNRLSLFGAHPPDWSIAHPMNKILLINNYNYRRGGADVVYLEQARLLKSRGWRVSQLSMRHPQNDACEQEEYFSEEIEFGSQDGFLSKVRHAGKIIYSSEAYQKTRKLIHREKPDIVHAHNVYHHLSPSVLKAAHDCGVPVVLTVHDLKLLCPAYSMISNGEVCEECKVRGRSSVVRKRCMKGSLALSTLVYVETLIHSAIGIYKKNIDLIFAPSKFFIEKFREWQWDGPPLIHIPNFVDISSVSPVFAPGDYFVYFGRMSLEKGLITLVDAASIAGATVYLVGSGPMEAALRARVSETGADVRFCGFQSGKALWALVSGSRATVLASQWYENAPLTIIEGYACGKPAIGARIGGIPELIEPGGTGELFTSGDVDDLAAVLRRYIEMSNDAIEGQGRVAYEWANREFAPDCYIDRITNAYQRIL</sequence>
<accession>A0A1H2Y435</accession>
<dbReference type="AlphaFoldDB" id="A0A1H2Y435"/>
<dbReference type="STRING" id="1058.SAMN05421783_11235"/>
<dbReference type="PANTHER" id="PTHR45947">
    <property type="entry name" value="SULFOQUINOVOSYL TRANSFERASE SQD2"/>
    <property type="match status" value="1"/>
</dbReference>
<dbReference type="RefSeq" id="WP_093032889.1">
    <property type="nucleotide sequence ID" value="NZ_FNNZ01000012.1"/>
</dbReference>
<gene>
    <name evidence="3" type="ORF">SAMN05421783_11235</name>
</gene>
<dbReference type="GO" id="GO:0016757">
    <property type="term" value="F:glycosyltransferase activity"/>
    <property type="evidence" value="ECO:0007669"/>
    <property type="project" value="InterPro"/>
</dbReference>
<evidence type="ECO:0000313" key="3">
    <source>
        <dbReference type="EMBL" id="SDW99942.1"/>
    </source>
</evidence>
<proteinExistence type="predicted"/>
<organism evidence="3 4">
    <name type="scientific">Thiocapsa roseopersicina</name>
    <dbReference type="NCBI Taxonomy" id="1058"/>
    <lineage>
        <taxon>Bacteria</taxon>
        <taxon>Pseudomonadati</taxon>
        <taxon>Pseudomonadota</taxon>
        <taxon>Gammaproteobacteria</taxon>
        <taxon>Chromatiales</taxon>
        <taxon>Chromatiaceae</taxon>
        <taxon>Thiocapsa</taxon>
    </lineage>
</organism>
<reference evidence="4" key="1">
    <citation type="submission" date="2016-10" db="EMBL/GenBank/DDBJ databases">
        <authorList>
            <person name="Varghese N."/>
            <person name="Submissions S."/>
        </authorList>
    </citation>
    <scope>NUCLEOTIDE SEQUENCE [LARGE SCALE GENOMIC DNA]</scope>
    <source>
        <strain evidence="4">DSM 217</strain>
    </source>
</reference>
<dbReference type="InterPro" id="IPR050194">
    <property type="entry name" value="Glycosyltransferase_grp1"/>
</dbReference>
<protein>
    <submittedName>
        <fullName evidence="3">Glycosyltransferase involved in cell wall bisynthesis</fullName>
    </submittedName>
</protein>
<dbReference type="InterPro" id="IPR028098">
    <property type="entry name" value="Glyco_trans_4-like_N"/>
</dbReference>